<evidence type="ECO:0000313" key="1">
    <source>
        <dbReference type="EMBL" id="KXS20569.1"/>
    </source>
</evidence>
<accession>A0A139AV41</accession>
<keyword evidence="2" id="KW-1185">Reference proteome</keyword>
<dbReference type="AlphaFoldDB" id="A0A139AV41"/>
<dbReference type="Gene3D" id="2.30.180.10">
    <property type="entry name" value="FAS1 domain"/>
    <property type="match status" value="1"/>
</dbReference>
<gene>
    <name evidence="1" type="ORF">M427DRAFT_378602</name>
</gene>
<dbReference type="OrthoDB" id="286301at2759"/>
<dbReference type="EMBL" id="KQ965735">
    <property type="protein sequence ID" value="KXS20569.1"/>
    <property type="molecule type" value="Genomic_DNA"/>
</dbReference>
<reference evidence="1 2" key="1">
    <citation type="journal article" date="2015" name="Genome Biol. Evol.">
        <title>Phylogenomic analyses indicate that early fungi evolved digesting cell walls of algal ancestors of land plants.</title>
        <authorList>
            <person name="Chang Y."/>
            <person name="Wang S."/>
            <person name="Sekimoto S."/>
            <person name="Aerts A.L."/>
            <person name="Choi C."/>
            <person name="Clum A."/>
            <person name="LaButti K.M."/>
            <person name="Lindquist E.A."/>
            <person name="Yee Ngan C."/>
            <person name="Ohm R.A."/>
            <person name="Salamov A.A."/>
            <person name="Grigoriev I.V."/>
            <person name="Spatafora J.W."/>
            <person name="Berbee M.L."/>
        </authorList>
    </citation>
    <scope>NUCLEOTIDE SEQUENCE [LARGE SCALE GENOMIC DNA]</scope>
    <source>
        <strain evidence="1 2">JEL478</strain>
    </source>
</reference>
<organism evidence="1 2">
    <name type="scientific">Gonapodya prolifera (strain JEL478)</name>
    <name type="common">Monoblepharis prolifera</name>
    <dbReference type="NCBI Taxonomy" id="1344416"/>
    <lineage>
        <taxon>Eukaryota</taxon>
        <taxon>Fungi</taxon>
        <taxon>Fungi incertae sedis</taxon>
        <taxon>Chytridiomycota</taxon>
        <taxon>Chytridiomycota incertae sedis</taxon>
        <taxon>Monoblepharidomycetes</taxon>
        <taxon>Monoblepharidales</taxon>
        <taxon>Gonapodyaceae</taxon>
        <taxon>Gonapodya</taxon>
    </lineage>
</organism>
<dbReference type="Proteomes" id="UP000070544">
    <property type="component" value="Unassembled WGS sequence"/>
</dbReference>
<dbReference type="SUPFAM" id="SSF82153">
    <property type="entry name" value="FAS1 domain"/>
    <property type="match status" value="1"/>
</dbReference>
<evidence type="ECO:0000313" key="2">
    <source>
        <dbReference type="Proteomes" id="UP000070544"/>
    </source>
</evidence>
<dbReference type="InterPro" id="IPR036378">
    <property type="entry name" value="FAS1_dom_sf"/>
</dbReference>
<proteinExistence type="predicted"/>
<name>A0A139AV41_GONPJ</name>
<protein>
    <submittedName>
        <fullName evidence="1">Uncharacterized protein</fullName>
    </submittedName>
</protein>
<sequence>MFLGNAPTAAPSPSWLYVHNGFARPKLMANVSSLGPSFWGIEPLDAFFTDNCLVYIMPTPLIPPLPFSLVLASLPETSIFLSTLRSADATGELLRQLDTISNPGASFFVPTNDAIQTHGGSFWQPGSRGLAELIRMHVVRASSRPLYASRMAEPIRNGPFTGGLREILSGGRAQTHQSLGGIPLTLTAQNGGIYIDGVARIVAQATSLRRLSRSQWRHFLRTPSPSRPPYHPSLRKTWGARLVQPRLRHRPHLRLSRLRRPNPRRAQLRQRRLYLQRDPEVLTQPRDHEVLVIFMYFQQPSFWAFCGRWCDLIILYLDLY</sequence>